<organism evidence="1 2">
    <name type="scientific">Candidatus Marsarchaeota G2 archaeon OSP_D</name>
    <dbReference type="NCBI Taxonomy" id="1978157"/>
    <lineage>
        <taxon>Archaea</taxon>
        <taxon>Candidatus Marsarchaeota</taxon>
        <taxon>Candidatus Marsarchaeota group 2</taxon>
    </lineage>
</organism>
<dbReference type="EMBL" id="NEXE01000161">
    <property type="protein sequence ID" value="PSN87468.1"/>
    <property type="molecule type" value="Genomic_DNA"/>
</dbReference>
<dbReference type="AlphaFoldDB" id="A0A2R6AM61"/>
<accession>A0A2R6AM61</accession>
<gene>
    <name evidence="1" type="ORF">B9Q03_10500</name>
</gene>
<protein>
    <submittedName>
        <fullName evidence="1">Uncharacterized protein</fullName>
    </submittedName>
</protein>
<comment type="caution">
    <text evidence="1">The sequence shown here is derived from an EMBL/GenBank/DDBJ whole genome shotgun (WGS) entry which is preliminary data.</text>
</comment>
<sequence>MNKGHIVKNTIRNVILHFPSFLRAEANTKIFTKYLFTRKYEVPALTKEEYRILYGRIKT</sequence>
<reference evidence="1 2" key="1">
    <citation type="submission" date="2017-04" db="EMBL/GenBank/DDBJ databases">
        <title>Novel microbial lineages endemic to geothermal iron-oxide mats fill important gaps in the evolutionary history of Archaea.</title>
        <authorList>
            <person name="Jay Z.J."/>
            <person name="Beam J.P."/>
            <person name="Dlakic M."/>
            <person name="Rusch D.B."/>
            <person name="Kozubal M.A."/>
            <person name="Inskeep W.P."/>
        </authorList>
    </citation>
    <scope>NUCLEOTIDE SEQUENCE [LARGE SCALE GENOMIC DNA]</scope>
    <source>
        <strain evidence="1">OSP_D</strain>
    </source>
</reference>
<name>A0A2R6AM61_9ARCH</name>
<dbReference type="Proteomes" id="UP000240322">
    <property type="component" value="Unassembled WGS sequence"/>
</dbReference>
<evidence type="ECO:0000313" key="2">
    <source>
        <dbReference type="Proteomes" id="UP000240322"/>
    </source>
</evidence>
<evidence type="ECO:0000313" key="1">
    <source>
        <dbReference type="EMBL" id="PSN87468.1"/>
    </source>
</evidence>
<proteinExistence type="predicted"/>